<name>A0A812BK10_ACAPH</name>
<sequence>MFSPHSMNNVFPIRVIVLGFLLSTHIHADCVVQSGLIDFFFLIYDFFLKRRLKLKTTCSISFFIGFLKAIAYVYDVVAFVPYYMICKPYEKVRLSKRIKAKPIGNDANSPYRSVECSGGELSTALFGDECVTVDDLFVRAVRLYGPRPCLGTREILQVEDEQQQNGRVFQKVGRYKVSSF</sequence>
<evidence type="ECO:0000256" key="1">
    <source>
        <dbReference type="SAM" id="Phobius"/>
    </source>
</evidence>
<feature type="signal peptide" evidence="2">
    <location>
        <begin position="1"/>
        <end position="28"/>
    </location>
</feature>
<evidence type="ECO:0000313" key="3">
    <source>
        <dbReference type="EMBL" id="CAE1231481.1"/>
    </source>
</evidence>
<dbReference type="GO" id="GO:0004467">
    <property type="term" value="F:long-chain fatty acid-CoA ligase activity"/>
    <property type="evidence" value="ECO:0007669"/>
    <property type="project" value="UniProtKB-EC"/>
</dbReference>
<keyword evidence="1" id="KW-0472">Membrane</keyword>
<keyword evidence="2" id="KW-0732">Signal</keyword>
<protein>
    <submittedName>
        <fullName evidence="3">ACSL</fullName>
        <ecNumber evidence="3">6.2.1.3</ecNumber>
    </submittedName>
</protein>
<evidence type="ECO:0000256" key="2">
    <source>
        <dbReference type="SAM" id="SignalP"/>
    </source>
</evidence>
<dbReference type="AlphaFoldDB" id="A0A812BK10"/>
<evidence type="ECO:0000313" key="4">
    <source>
        <dbReference type="Proteomes" id="UP000597762"/>
    </source>
</evidence>
<keyword evidence="1" id="KW-0812">Transmembrane</keyword>
<proteinExistence type="predicted"/>
<organism evidence="3 4">
    <name type="scientific">Acanthosepion pharaonis</name>
    <name type="common">Pharaoh cuttlefish</name>
    <name type="synonym">Sepia pharaonis</name>
    <dbReference type="NCBI Taxonomy" id="158019"/>
    <lineage>
        <taxon>Eukaryota</taxon>
        <taxon>Metazoa</taxon>
        <taxon>Spiralia</taxon>
        <taxon>Lophotrochozoa</taxon>
        <taxon>Mollusca</taxon>
        <taxon>Cephalopoda</taxon>
        <taxon>Coleoidea</taxon>
        <taxon>Decapodiformes</taxon>
        <taxon>Sepiida</taxon>
        <taxon>Sepiina</taxon>
        <taxon>Sepiidae</taxon>
        <taxon>Acanthosepion</taxon>
    </lineage>
</organism>
<dbReference type="EC" id="6.2.1.3" evidence="3"/>
<dbReference type="Proteomes" id="UP000597762">
    <property type="component" value="Unassembled WGS sequence"/>
</dbReference>
<feature type="transmembrane region" description="Helical" evidence="1">
    <location>
        <begin position="60"/>
        <end position="85"/>
    </location>
</feature>
<keyword evidence="1" id="KW-1133">Transmembrane helix</keyword>
<accession>A0A812BK10</accession>
<dbReference type="EMBL" id="CAHIKZ030000652">
    <property type="protein sequence ID" value="CAE1231481.1"/>
    <property type="molecule type" value="Genomic_DNA"/>
</dbReference>
<comment type="caution">
    <text evidence="3">The sequence shown here is derived from an EMBL/GenBank/DDBJ whole genome shotgun (WGS) entry which is preliminary data.</text>
</comment>
<keyword evidence="4" id="KW-1185">Reference proteome</keyword>
<reference evidence="3" key="1">
    <citation type="submission" date="2021-01" db="EMBL/GenBank/DDBJ databases">
        <authorList>
            <person name="Li R."/>
            <person name="Bekaert M."/>
        </authorList>
    </citation>
    <scope>NUCLEOTIDE SEQUENCE</scope>
    <source>
        <strain evidence="3">Farmed</strain>
    </source>
</reference>
<gene>
    <name evidence="3" type="ORF">SPHA_18118</name>
</gene>
<keyword evidence="3" id="KW-0436">Ligase</keyword>
<dbReference type="OrthoDB" id="1700726at2759"/>
<feature type="chain" id="PRO_5032426023" evidence="2">
    <location>
        <begin position="29"/>
        <end position="180"/>
    </location>
</feature>